<organism evidence="2">
    <name type="scientific">marine sediment metagenome</name>
    <dbReference type="NCBI Taxonomy" id="412755"/>
    <lineage>
        <taxon>unclassified sequences</taxon>
        <taxon>metagenomes</taxon>
        <taxon>ecological metagenomes</taxon>
    </lineage>
</organism>
<comment type="caution">
    <text evidence="2">The sequence shown here is derived from an EMBL/GenBank/DDBJ whole genome shotgun (WGS) entry which is preliminary data.</text>
</comment>
<feature type="region of interest" description="Disordered" evidence="1">
    <location>
        <begin position="81"/>
        <end position="112"/>
    </location>
</feature>
<sequence>MALKQWDSGIHDQQVEKVSESVNFNGTFDVAPLVFVTSYNAGNPAKGAGASNITTTGFDLYGEATGDTGWVAVEEGYDAGSSSSSSSSLSSSSSSLSSSSSSSSLSSSSLSSSSAIPATKVWGRQTGTQEDYQNTFTGNWTTSGGWFPSGSGDTETLNISGGDCNQVSISQDWYLGSFEAIIFTDKYDLGSGIPPIIYYKTSVNKTGLSGATWTLYNGVSFPSLGWVRLKIIHS</sequence>
<dbReference type="SUPFAM" id="SSF141086">
    <property type="entry name" value="Agglutinin HPA-like"/>
    <property type="match status" value="1"/>
</dbReference>
<evidence type="ECO:0000313" key="2">
    <source>
        <dbReference type="EMBL" id="GAH02975.1"/>
    </source>
</evidence>
<name>X1D408_9ZZZZ</name>
<gene>
    <name evidence="2" type="ORF">S01H4_37809</name>
</gene>
<reference evidence="2" key="1">
    <citation type="journal article" date="2014" name="Front. Microbiol.">
        <title>High frequency of phylogenetically diverse reductive dehalogenase-homologous genes in deep subseafloor sedimentary metagenomes.</title>
        <authorList>
            <person name="Kawai M."/>
            <person name="Futagami T."/>
            <person name="Toyoda A."/>
            <person name="Takaki Y."/>
            <person name="Nishi S."/>
            <person name="Hori S."/>
            <person name="Arai W."/>
            <person name="Tsubouchi T."/>
            <person name="Morono Y."/>
            <person name="Uchiyama I."/>
            <person name="Ito T."/>
            <person name="Fujiyama A."/>
            <person name="Inagaki F."/>
            <person name="Takami H."/>
        </authorList>
    </citation>
    <scope>NUCLEOTIDE SEQUENCE</scope>
    <source>
        <strain evidence="2">Expedition CK06-06</strain>
    </source>
</reference>
<dbReference type="InterPro" id="IPR037221">
    <property type="entry name" value="H-type_lectin_dom_sf"/>
</dbReference>
<evidence type="ECO:0000256" key="1">
    <source>
        <dbReference type="SAM" id="MobiDB-lite"/>
    </source>
</evidence>
<dbReference type="AlphaFoldDB" id="X1D408"/>
<protein>
    <submittedName>
        <fullName evidence="2">Uncharacterized protein</fullName>
    </submittedName>
</protein>
<dbReference type="EMBL" id="BART01020338">
    <property type="protein sequence ID" value="GAH02975.1"/>
    <property type="molecule type" value="Genomic_DNA"/>
</dbReference>
<accession>X1D408</accession>
<proteinExistence type="predicted"/>